<reference evidence="1" key="1">
    <citation type="submission" date="2022-06" db="EMBL/GenBank/DDBJ databases">
        <title>Draft genome sequence of Streptomyces sp. RB6PN25 isolated from peat swamp forest in Thailand.</title>
        <authorList>
            <person name="Duangmal K."/>
            <person name="Klaysubun C."/>
        </authorList>
    </citation>
    <scope>NUCLEOTIDE SEQUENCE</scope>
    <source>
        <strain evidence="1">RB6PN25</strain>
    </source>
</reference>
<organism evidence="1 2">
    <name type="scientific">Streptomyces humicola</name>
    <dbReference type="NCBI Taxonomy" id="2953240"/>
    <lineage>
        <taxon>Bacteria</taxon>
        <taxon>Bacillati</taxon>
        <taxon>Actinomycetota</taxon>
        <taxon>Actinomycetes</taxon>
        <taxon>Kitasatosporales</taxon>
        <taxon>Streptomycetaceae</taxon>
        <taxon>Streptomyces</taxon>
    </lineage>
</organism>
<protein>
    <submittedName>
        <fullName evidence="1">Uncharacterized protein</fullName>
    </submittedName>
</protein>
<dbReference type="EMBL" id="JANFNG010000017">
    <property type="protein sequence ID" value="MCQ4082941.1"/>
    <property type="molecule type" value="Genomic_DNA"/>
</dbReference>
<accession>A0ABT1PZ67</accession>
<gene>
    <name evidence="1" type="ORF">NGB36_20635</name>
</gene>
<name>A0ABT1PZ67_9ACTN</name>
<keyword evidence="2" id="KW-1185">Reference proteome</keyword>
<dbReference type="Proteomes" id="UP001057702">
    <property type="component" value="Unassembled WGS sequence"/>
</dbReference>
<evidence type="ECO:0000313" key="1">
    <source>
        <dbReference type="EMBL" id="MCQ4082941.1"/>
    </source>
</evidence>
<proteinExistence type="predicted"/>
<sequence>MALVSRLALTDTPGTTHRELAQPRLHREIRAVTQAYTTLTPLVDVFLMLLRDVAHDRTATWREGTASG</sequence>
<evidence type="ECO:0000313" key="2">
    <source>
        <dbReference type="Proteomes" id="UP001057702"/>
    </source>
</evidence>
<comment type="caution">
    <text evidence="1">The sequence shown here is derived from an EMBL/GenBank/DDBJ whole genome shotgun (WGS) entry which is preliminary data.</text>
</comment>